<sequence>MPHTRFNGEPRATRIPPTGMLVRAHHGRLMPPQQHDVSFFLLPSLPPPPSTSLAPPLVPFHLYLEGPRPPCACHPGVLALPRPHSPRPLLTSFARPLTCAFAFARGPAHLCLPRTDDFTSLACALVYARPSTFALRICVVTHPCAVIYARSLVPSASVFAPLHAILL</sequence>
<dbReference type="AlphaFoldDB" id="A0A4Y9XVI5"/>
<gene>
    <name evidence="1" type="ORF">EVG20_g9971</name>
</gene>
<dbReference type="EMBL" id="SEOQ01001105">
    <property type="protein sequence ID" value="TFY53782.1"/>
    <property type="molecule type" value="Genomic_DNA"/>
</dbReference>
<accession>A0A4Y9XVI5</accession>
<keyword evidence="2" id="KW-1185">Reference proteome</keyword>
<proteinExistence type="predicted"/>
<evidence type="ECO:0000313" key="2">
    <source>
        <dbReference type="Proteomes" id="UP000298327"/>
    </source>
</evidence>
<name>A0A4Y9XVI5_9AGAM</name>
<dbReference type="Proteomes" id="UP000298327">
    <property type="component" value="Unassembled WGS sequence"/>
</dbReference>
<evidence type="ECO:0000313" key="1">
    <source>
        <dbReference type="EMBL" id="TFY53782.1"/>
    </source>
</evidence>
<organism evidence="1 2">
    <name type="scientific">Dentipellis fragilis</name>
    <dbReference type="NCBI Taxonomy" id="205917"/>
    <lineage>
        <taxon>Eukaryota</taxon>
        <taxon>Fungi</taxon>
        <taxon>Dikarya</taxon>
        <taxon>Basidiomycota</taxon>
        <taxon>Agaricomycotina</taxon>
        <taxon>Agaricomycetes</taxon>
        <taxon>Russulales</taxon>
        <taxon>Hericiaceae</taxon>
        <taxon>Dentipellis</taxon>
    </lineage>
</organism>
<comment type="caution">
    <text evidence="1">The sequence shown here is derived from an EMBL/GenBank/DDBJ whole genome shotgun (WGS) entry which is preliminary data.</text>
</comment>
<dbReference type="OrthoDB" id="10623274at2759"/>
<protein>
    <submittedName>
        <fullName evidence="1">Uncharacterized protein</fullName>
    </submittedName>
</protein>
<reference evidence="1 2" key="1">
    <citation type="submission" date="2019-02" db="EMBL/GenBank/DDBJ databases">
        <title>Genome sequencing of the rare red list fungi Dentipellis fragilis.</title>
        <authorList>
            <person name="Buettner E."/>
            <person name="Kellner H."/>
        </authorList>
    </citation>
    <scope>NUCLEOTIDE SEQUENCE [LARGE SCALE GENOMIC DNA]</scope>
    <source>
        <strain evidence="1 2">DSM 105465</strain>
    </source>
</reference>